<dbReference type="Proteomes" id="UP000814128">
    <property type="component" value="Unassembled WGS sequence"/>
</dbReference>
<reference evidence="1" key="1">
    <citation type="submission" date="2021-02" db="EMBL/GenBank/DDBJ databases">
        <authorList>
            <consortium name="DOE Joint Genome Institute"/>
            <person name="Ahrendt S."/>
            <person name="Looney B.P."/>
            <person name="Miyauchi S."/>
            <person name="Morin E."/>
            <person name="Drula E."/>
            <person name="Courty P.E."/>
            <person name="Chicoki N."/>
            <person name="Fauchery L."/>
            <person name="Kohler A."/>
            <person name="Kuo A."/>
            <person name="Labutti K."/>
            <person name="Pangilinan J."/>
            <person name="Lipzen A."/>
            <person name="Riley R."/>
            <person name="Andreopoulos W."/>
            <person name="He G."/>
            <person name="Johnson J."/>
            <person name="Barry K.W."/>
            <person name="Grigoriev I.V."/>
            <person name="Nagy L."/>
            <person name="Hibbett D."/>
            <person name="Henrissat B."/>
            <person name="Matheny P.B."/>
            <person name="Labbe J."/>
            <person name="Martin F."/>
        </authorList>
    </citation>
    <scope>NUCLEOTIDE SEQUENCE</scope>
    <source>
        <strain evidence="1">EC-137</strain>
    </source>
</reference>
<protein>
    <submittedName>
        <fullName evidence="1">Uncharacterized protein</fullName>
    </submittedName>
</protein>
<gene>
    <name evidence="1" type="ORF">K488DRAFT_78188</name>
</gene>
<accession>A0ACB8QMP7</accession>
<evidence type="ECO:0000313" key="2">
    <source>
        <dbReference type="Proteomes" id="UP000814128"/>
    </source>
</evidence>
<comment type="caution">
    <text evidence="1">The sequence shown here is derived from an EMBL/GenBank/DDBJ whole genome shotgun (WGS) entry which is preliminary data.</text>
</comment>
<sequence>MLLTEEHEDIAVIYLQSLVHSLDQDTLQDIQSALSPWSSPRCEELLDGVRTRIIELTSAASAPQAGDRMDVDAHRPSARLSRIIANVQTVLMTTQETNTDDMVTLAEGDLALHMLWMLHNGFPACARPPLNMSVELTVRSTLDDVTFNQKLSALKALAELPSLCFSCAVGPCQRLTSGGDLTVAGVYVDIILRFLTNKRRPDAQTRKLAYKAMIHALRHQPGDIIPPGLFSVEDIAREDLLDKDRGLRVLAGRMLVECIRLYDGFGRQLWARVNASFEVFNNILESGREPAKENVLMTVAAIGRAVSFDILGAAITCLISQLSNANPFLKGLANSQLLSLANHFHKSPYRLISPHMDKIAPYLVHRYATHQDTLKRFCELINLPYLTFIEVNLPFTLPPLFAAREERTLACLSAELGLRSTSLFLNYSEHVLAHIFLMRDSHQADEALEFILQMLAASSAEGSDEIDIQSVVKSCVVPLLALLVIHLGHEDENEIQAAQEALRKVVRVLMSDKKEKKRQKAGEVSNLANILRSYLLGIMTHVTGVLEDAKSKKTPQLKHQILRSIGVLSEILGKDISAVSSQIITALQNSLSIQELADVTLRSWFIFLQMLDSMDLRTQVGPSSAAMIECWPKLSSTGRRLVHECLHFLFVTRASDLGDHLDDVVDLATLPGLDDLYSKQAKRRRNFPEEKRLTAMLNRAASDNMLVVYFALRELKSYMIGHREYFQSLATGDNFSPLVGRMMSVLLTACSRESDSAEDVRLVAYECIGALGAVDPDRFEFVDKERRSIVIKNLTDNEESVRFAHFLISDVLVGAFKSTGIIAYQQHIAYSIQRLLEFCDITSPRPGQAVSLRARKAWSEMPKHVHDVVDPLLHGRLMSNTPELTVPELPIYPSQKTYREWLPAWTGYLITRASGPNAKAIFHPLQSAVRSQDVTVARQVLPHIVLNVLLSDEQADVGAIRAELVAVLEDQVGPESTSTRDKRLLSAQVLLLLPNGLSAGLKFHLPTEHGTRRSENRRSLNDTEERLLKVDSVISSIDQNLVAKAAFECKAYARSLMSFERHVTTLRERSAHQRDLQVCYERIHEIYSNIDEPDGMVGISSIIIQPSLEHQIREHESNGQWTSAQSCWELSLRQSPHNLECHKGLLQCLRHLGHYDTLRTHVRGILLRRPDWRSALENLQVEGAWMVGDWDEVNSLLGESSSQTAEMAIARVLVAMQSSKGEVVRSALAQARKVLGRPISAAGVREYRRSYNAALNLHLLHEVEMIQDAISMMSANTCHIVLSNLSRSLNCRLDATQPSHRIREPVLSMRRIAFSLSPTTPINSLARSPALLRREIGRSWLTSAKIARKAGHVSTAYSALLQARHHQTPYAFIQAAKLTRASGEHERALRDLEHSLSLVEQSEDVIDLTEDNVIEEDDRKMLKAKAHLLLCRWMTESDSYQDAEIQKYFNKAAEIVPRYESATFYFGKFHNDCYKTSLGLKLLNATARCFLKALRYGSKFTYQMVPRLLMIWMDMGEETRVASSETYRKMCAEISRAIPDIPAYKWYTAFPQIASRVGHSNLDVWKDLAKIIKIVIREYPQQGMWQFASVMKSKNQTRRDRGKEVLTQLMAGYSFSAEASSNSRKYSLKKDFPGLHRLAPSCLIIPLQESLIASLPPTSSGLDVTHKPFPVELPRFHAFKDEIDVMRSLAKPRKITIVGDDQRTYMFLGKPKDDLRKDARLMDFNALINKLLKANSDSRRRQLHIRTYGVVTLNEECGFIQWVPKTVPIRPVLVRSYEARGIKSWSADLGEVFNHIKASSDKDGGKTFLQKVLPQFPPVFHEWFIETFPEPSVWLASRLTYGRTAAVMSMVGFILGLGDRHCENILMDEVSGAVVHVDFNCLFEKGKTLETPERVPFRLTQNLVDGLGITGVEGVFRIACEITMQILRDNRDTLMTVLDAFIHDPLVEWEDERKRIVSDMNAIASLDMKQLARNALEPIKKKLSGIYATNGDNGSKEREISTTSLVQTLIHEATDECNLGKMYPGWAPWH</sequence>
<organism evidence="1 2">
    <name type="scientific">Vararia minispora EC-137</name>
    <dbReference type="NCBI Taxonomy" id="1314806"/>
    <lineage>
        <taxon>Eukaryota</taxon>
        <taxon>Fungi</taxon>
        <taxon>Dikarya</taxon>
        <taxon>Basidiomycota</taxon>
        <taxon>Agaricomycotina</taxon>
        <taxon>Agaricomycetes</taxon>
        <taxon>Russulales</taxon>
        <taxon>Lachnocladiaceae</taxon>
        <taxon>Vararia</taxon>
    </lineage>
</organism>
<reference evidence="1" key="2">
    <citation type="journal article" date="2022" name="New Phytol.">
        <title>Evolutionary transition to the ectomycorrhizal habit in the genomes of a hyperdiverse lineage of mushroom-forming fungi.</title>
        <authorList>
            <person name="Looney B."/>
            <person name="Miyauchi S."/>
            <person name="Morin E."/>
            <person name="Drula E."/>
            <person name="Courty P.E."/>
            <person name="Kohler A."/>
            <person name="Kuo A."/>
            <person name="LaButti K."/>
            <person name="Pangilinan J."/>
            <person name="Lipzen A."/>
            <person name="Riley R."/>
            <person name="Andreopoulos W."/>
            <person name="He G."/>
            <person name="Johnson J."/>
            <person name="Nolan M."/>
            <person name="Tritt A."/>
            <person name="Barry K.W."/>
            <person name="Grigoriev I.V."/>
            <person name="Nagy L.G."/>
            <person name="Hibbett D."/>
            <person name="Henrissat B."/>
            <person name="Matheny P.B."/>
            <person name="Labbe J."/>
            <person name="Martin F.M."/>
        </authorList>
    </citation>
    <scope>NUCLEOTIDE SEQUENCE</scope>
    <source>
        <strain evidence="1">EC-137</strain>
    </source>
</reference>
<keyword evidence="2" id="KW-1185">Reference proteome</keyword>
<proteinExistence type="predicted"/>
<dbReference type="EMBL" id="MU273532">
    <property type="protein sequence ID" value="KAI0032945.1"/>
    <property type="molecule type" value="Genomic_DNA"/>
</dbReference>
<name>A0ACB8QMP7_9AGAM</name>
<evidence type="ECO:0000313" key="1">
    <source>
        <dbReference type="EMBL" id="KAI0032945.1"/>
    </source>
</evidence>